<dbReference type="AlphaFoldDB" id="A0AAJ0BVF3"/>
<reference evidence="4" key="1">
    <citation type="submission" date="2023-06" db="EMBL/GenBank/DDBJ databases">
        <title>Genome-scale phylogeny and comparative genomics of the fungal order Sordariales.</title>
        <authorList>
            <consortium name="Lawrence Berkeley National Laboratory"/>
            <person name="Hensen N."/>
            <person name="Bonometti L."/>
            <person name="Westerberg I."/>
            <person name="Brannstrom I.O."/>
            <person name="Guillou S."/>
            <person name="Cros-Aarteil S."/>
            <person name="Calhoun S."/>
            <person name="Haridas S."/>
            <person name="Kuo A."/>
            <person name="Mondo S."/>
            <person name="Pangilinan J."/>
            <person name="Riley R."/>
            <person name="Labutti K."/>
            <person name="Andreopoulos B."/>
            <person name="Lipzen A."/>
            <person name="Chen C."/>
            <person name="Yanf M."/>
            <person name="Daum C."/>
            <person name="Ng V."/>
            <person name="Clum A."/>
            <person name="Steindorff A."/>
            <person name="Ohm R."/>
            <person name="Martin F."/>
            <person name="Silar P."/>
            <person name="Natvig D."/>
            <person name="Lalanne C."/>
            <person name="Gautier V."/>
            <person name="Ament-Velasquez S.L."/>
            <person name="Kruys A."/>
            <person name="Hutchinson M.I."/>
            <person name="Powell A.J."/>
            <person name="Barry K."/>
            <person name="Miller A.N."/>
            <person name="Grigoriev I.V."/>
            <person name="Debuchy R."/>
            <person name="Gladieux P."/>
            <person name="Thoren M.H."/>
            <person name="Johannesson H."/>
        </authorList>
    </citation>
    <scope>NUCLEOTIDE SEQUENCE</scope>
    <source>
        <strain evidence="4">8032-3</strain>
    </source>
</reference>
<comment type="caution">
    <text evidence="4">The sequence shown here is derived from an EMBL/GenBank/DDBJ whole genome shotgun (WGS) entry which is preliminary data.</text>
</comment>
<evidence type="ECO:0000313" key="4">
    <source>
        <dbReference type="EMBL" id="KAK1764986.1"/>
    </source>
</evidence>
<dbReference type="GeneID" id="85315690"/>
<dbReference type="Pfam" id="PF13768">
    <property type="entry name" value="VWA_3"/>
    <property type="match status" value="1"/>
</dbReference>
<feature type="domain" description="VWFA" evidence="2">
    <location>
        <begin position="293"/>
        <end position="470"/>
    </location>
</feature>
<evidence type="ECO:0000256" key="1">
    <source>
        <dbReference type="SAM" id="MobiDB-lite"/>
    </source>
</evidence>
<organism evidence="4 5">
    <name type="scientific">Phialemonium atrogriseum</name>
    <dbReference type="NCBI Taxonomy" id="1093897"/>
    <lineage>
        <taxon>Eukaryota</taxon>
        <taxon>Fungi</taxon>
        <taxon>Dikarya</taxon>
        <taxon>Ascomycota</taxon>
        <taxon>Pezizomycotina</taxon>
        <taxon>Sordariomycetes</taxon>
        <taxon>Sordariomycetidae</taxon>
        <taxon>Cephalothecales</taxon>
        <taxon>Cephalothecaceae</taxon>
        <taxon>Phialemonium</taxon>
    </lineage>
</organism>
<dbReference type="InterPro" id="IPR013694">
    <property type="entry name" value="VIT"/>
</dbReference>
<accession>A0AAJ0BVF3</accession>
<dbReference type="SMART" id="SM00609">
    <property type="entry name" value="VIT"/>
    <property type="match status" value="1"/>
</dbReference>
<dbReference type="PANTHER" id="PTHR45737:SF6">
    <property type="entry name" value="VON WILLEBRAND FACTOR A DOMAIN-CONTAINING PROTEIN 5A"/>
    <property type="match status" value="1"/>
</dbReference>
<feature type="region of interest" description="Disordered" evidence="1">
    <location>
        <begin position="696"/>
        <end position="717"/>
    </location>
</feature>
<keyword evidence="5" id="KW-1185">Reference proteome</keyword>
<dbReference type="PANTHER" id="PTHR45737">
    <property type="entry name" value="VON WILLEBRAND FACTOR A DOMAIN-CONTAINING PROTEIN 5A"/>
    <property type="match status" value="1"/>
</dbReference>
<feature type="region of interest" description="Disordered" evidence="1">
    <location>
        <begin position="758"/>
        <end position="779"/>
    </location>
</feature>
<sequence>MLQTPRAIRAICGFHYVDSYLSVVYLAQVSLSAHCTIVGSTSRTTLTQTFVNHSKQNVSELRYTFPIYDGVSVVGFTCTINNDRVIRGVVKERGEARTDYQEARERGETAGLLEGLPASADVFTTSVANVPAGAEIKVELVYLGELKHDAEVDGIRFTIPTAIAPRYSELQLQQTSAISTNVAALGGIHIVVDAEMPSGCNIKNIQSPSHPISVTLGNTSAGEAAGAEMSLQKASATISFSKAELDKDFILQVVATNTGDPIAILETHPTIPNHRALMATLVPRFNLPSIRPEVVFVCDRSGSMGIGNKIPNLKSALHIFLKSLPVGVKFNICSFGTSHEFLFKSGSTTYDAESLDKAMKYVDKFDANFGGTEMYEPIENVIKKRYKDMPLQIVLLTDGEIWNQERLITMINKQVGESQGEIRIFTLGIGESVSHSLIEGVARAGNGFSQAVGGNENMSTKVVRMLKASLTPLVKDYTLEVKYGSDPEQDADDDFEIVEKVMDTLSIDVPETPVSDQAMPDAPKKPISLFDTTVDPDVDMTNPSLDSTAKGKYSAVPPVPQPKLLQTPFDIPPLYPFSRTTIYLLLSAETSQRTPKSVVLRGTSVHGPLELEIPVAVLPAKGETIHQLAARSAVRELEGGRGWIFHAKDAAAAADGALLRDRYPGRFPDMVERAAVHLGVQFGVAGRWCSFVAVGDKDDDERPAGDAAQDPGHLIRVPVPASAFPRSRRPGPSLDGAFGGGGGGGGVLFAAASAGVDTRSSSSSSHAGLSRPYASAGPRMKKLQQNAQMMVMRPPPPPAPAIRMPQGFGGMFDDGGSSRGYPADRHDDNDSGMAEGDGGPVAVGFDAIVARQSFDGSWAWDEALLRAMGIEPAAMRAGLRGEGELERLLGSQPAGLATAVVLAFLESELADRKGEWEMLAEKAVAWLDGVVAAGNVPAADYVAMAKKVLASL</sequence>
<dbReference type="RefSeq" id="XP_060281199.1">
    <property type="nucleotide sequence ID" value="XM_060432503.1"/>
</dbReference>
<feature type="domain" description="VIT" evidence="3">
    <location>
        <begin position="12"/>
        <end position="144"/>
    </location>
</feature>
<dbReference type="EMBL" id="MU839017">
    <property type="protein sequence ID" value="KAK1764986.1"/>
    <property type="molecule type" value="Genomic_DNA"/>
</dbReference>
<dbReference type="SUPFAM" id="SSF53300">
    <property type="entry name" value="vWA-like"/>
    <property type="match status" value="1"/>
</dbReference>
<dbReference type="PROSITE" id="PS50234">
    <property type="entry name" value="VWFA"/>
    <property type="match status" value="1"/>
</dbReference>
<name>A0AAJ0BVF3_9PEZI</name>
<protein>
    <submittedName>
        <fullName evidence="4">von Willebrand factor type A domain-containing protein</fullName>
    </submittedName>
</protein>
<dbReference type="InterPro" id="IPR002035">
    <property type="entry name" value="VWF_A"/>
</dbReference>
<dbReference type="Proteomes" id="UP001244011">
    <property type="component" value="Unassembled WGS sequence"/>
</dbReference>
<evidence type="ECO:0000259" key="2">
    <source>
        <dbReference type="PROSITE" id="PS50234"/>
    </source>
</evidence>
<dbReference type="Gene3D" id="3.40.50.410">
    <property type="entry name" value="von Willebrand factor, type A domain"/>
    <property type="match status" value="1"/>
</dbReference>
<proteinExistence type="predicted"/>
<dbReference type="SMART" id="SM00327">
    <property type="entry name" value="VWA"/>
    <property type="match status" value="1"/>
</dbReference>
<evidence type="ECO:0000313" key="5">
    <source>
        <dbReference type="Proteomes" id="UP001244011"/>
    </source>
</evidence>
<dbReference type="PROSITE" id="PS51468">
    <property type="entry name" value="VIT"/>
    <property type="match status" value="1"/>
</dbReference>
<dbReference type="InterPro" id="IPR036465">
    <property type="entry name" value="vWFA_dom_sf"/>
</dbReference>
<dbReference type="Pfam" id="PF08487">
    <property type="entry name" value="VIT"/>
    <property type="match status" value="1"/>
</dbReference>
<gene>
    <name evidence="4" type="ORF">QBC33DRAFT_612703</name>
</gene>
<feature type="region of interest" description="Disordered" evidence="1">
    <location>
        <begin position="812"/>
        <end position="837"/>
    </location>
</feature>
<evidence type="ECO:0000259" key="3">
    <source>
        <dbReference type="PROSITE" id="PS51468"/>
    </source>
</evidence>